<evidence type="ECO:0000313" key="2">
    <source>
        <dbReference type="EMBL" id="KXN65384.1"/>
    </source>
</evidence>
<accession>A0A137NRN7</accession>
<dbReference type="InterPro" id="IPR015915">
    <property type="entry name" value="Kelch-typ_b-propeller"/>
</dbReference>
<dbReference type="EMBL" id="KQ964892">
    <property type="protein sequence ID" value="KXN65384.1"/>
    <property type="molecule type" value="Genomic_DNA"/>
</dbReference>
<proteinExistence type="predicted"/>
<feature type="transmembrane region" description="Helical" evidence="1">
    <location>
        <begin position="167"/>
        <end position="190"/>
    </location>
</feature>
<gene>
    <name evidence="2" type="ORF">CONCODRAFT_142764</name>
</gene>
<protein>
    <submittedName>
        <fullName evidence="2">Uncharacterized protein</fullName>
    </submittedName>
</protein>
<reference evidence="2 3" key="1">
    <citation type="journal article" date="2015" name="Genome Biol. Evol.">
        <title>Phylogenomic analyses indicate that early fungi evolved digesting cell walls of algal ancestors of land plants.</title>
        <authorList>
            <person name="Chang Y."/>
            <person name="Wang S."/>
            <person name="Sekimoto S."/>
            <person name="Aerts A.L."/>
            <person name="Choi C."/>
            <person name="Clum A."/>
            <person name="LaButti K.M."/>
            <person name="Lindquist E.A."/>
            <person name="Yee Ngan C."/>
            <person name="Ohm R.A."/>
            <person name="Salamov A.A."/>
            <person name="Grigoriev I.V."/>
            <person name="Spatafora J.W."/>
            <person name="Berbee M.L."/>
        </authorList>
    </citation>
    <scope>NUCLEOTIDE SEQUENCE [LARGE SCALE GENOMIC DNA]</scope>
    <source>
        <strain evidence="2 3">NRRL 28638</strain>
    </source>
</reference>
<sequence>MTTVCLKFNSLYNLTRFDTINNSWETIALNTSMFDNSIDALQLTEFSTNFYKNKLYILRGFVPSNDKQAQDHNIKLGILDYKESQWSWSLILDEAGSIYNSTVDTKYSLIYNDQLILISGKHAEKDSDRFQVFDLNSQRIKPTMKASYIESDTENTNSTGPRSSRDIYYTIGVSVGFTVAIMLAIFYFYLKYKYNKTSPRNRDSEPKKSMEAVWSNPEEQNIEHILYGVKENDIYFNSDIIYSKLKLKNHMPEIANNTQVYFTPLPGTISSSTTLYSYSSNFSAKSSNNTLN</sequence>
<evidence type="ECO:0000256" key="1">
    <source>
        <dbReference type="SAM" id="Phobius"/>
    </source>
</evidence>
<keyword evidence="3" id="KW-1185">Reference proteome</keyword>
<keyword evidence="1" id="KW-0472">Membrane</keyword>
<dbReference type="Gene3D" id="2.120.10.80">
    <property type="entry name" value="Kelch-type beta propeller"/>
    <property type="match status" value="1"/>
</dbReference>
<dbReference type="AlphaFoldDB" id="A0A137NRN7"/>
<organism evidence="2 3">
    <name type="scientific">Conidiobolus coronatus (strain ATCC 28846 / CBS 209.66 / NRRL 28638)</name>
    <name type="common">Delacroixia coronata</name>
    <dbReference type="NCBI Taxonomy" id="796925"/>
    <lineage>
        <taxon>Eukaryota</taxon>
        <taxon>Fungi</taxon>
        <taxon>Fungi incertae sedis</taxon>
        <taxon>Zoopagomycota</taxon>
        <taxon>Entomophthoromycotina</taxon>
        <taxon>Entomophthoromycetes</taxon>
        <taxon>Entomophthorales</taxon>
        <taxon>Ancylistaceae</taxon>
        <taxon>Conidiobolus</taxon>
    </lineage>
</organism>
<dbReference type="SUPFAM" id="SSF117281">
    <property type="entry name" value="Kelch motif"/>
    <property type="match status" value="1"/>
</dbReference>
<dbReference type="Proteomes" id="UP000070444">
    <property type="component" value="Unassembled WGS sequence"/>
</dbReference>
<keyword evidence="1" id="KW-0812">Transmembrane</keyword>
<name>A0A137NRN7_CONC2</name>
<keyword evidence="1" id="KW-1133">Transmembrane helix</keyword>
<evidence type="ECO:0000313" key="3">
    <source>
        <dbReference type="Proteomes" id="UP000070444"/>
    </source>
</evidence>